<feature type="region of interest" description="Disordered" evidence="5">
    <location>
        <begin position="1"/>
        <end position="34"/>
    </location>
</feature>
<dbReference type="EMBL" id="QGMF01000358">
    <property type="protein sequence ID" value="TVY16510.1"/>
    <property type="molecule type" value="Genomic_DNA"/>
</dbReference>
<dbReference type="FunFam" id="3.40.50.1820:FF:000371">
    <property type="entry name" value="Similar to platelet-activating factor acetylhydrolase"/>
    <property type="match status" value="1"/>
</dbReference>
<keyword evidence="7" id="KW-1185">Reference proteome</keyword>
<dbReference type="InterPro" id="IPR029058">
    <property type="entry name" value="AB_hydrolase_fold"/>
</dbReference>
<dbReference type="Proteomes" id="UP000469559">
    <property type="component" value="Unassembled WGS sequence"/>
</dbReference>
<evidence type="ECO:0000313" key="6">
    <source>
        <dbReference type="EMBL" id="TVY16510.1"/>
    </source>
</evidence>
<dbReference type="PANTHER" id="PTHR10272:SF0">
    <property type="entry name" value="PLATELET-ACTIVATING FACTOR ACETYLHYDROLASE"/>
    <property type="match status" value="1"/>
</dbReference>
<protein>
    <recommendedName>
        <fullName evidence="1">1-alkyl-2-acetylglycerophosphocholine esterase</fullName>
        <ecNumber evidence="1">3.1.1.47</ecNumber>
    </recommendedName>
</protein>
<dbReference type="SUPFAM" id="SSF53474">
    <property type="entry name" value="alpha/beta-Hydrolases"/>
    <property type="match status" value="1"/>
</dbReference>
<comment type="caution">
    <text evidence="6">The sequence shown here is derived from an EMBL/GenBank/DDBJ whole genome shotgun (WGS) entry which is preliminary data.</text>
</comment>
<keyword evidence="3" id="KW-0442">Lipid degradation</keyword>
<dbReference type="GO" id="GO:0003847">
    <property type="term" value="F:1-alkyl-2-acetylglycerophosphocholine esterase activity"/>
    <property type="evidence" value="ECO:0007669"/>
    <property type="project" value="UniProtKB-EC"/>
</dbReference>
<feature type="region of interest" description="Disordered" evidence="5">
    <location>
        <begin position="554"/>
        <end position="573"/>
    </location>
</feature>
<feature type="region of interest" description="Disordered" evidence="5">
    <location>
        <begin position="163"/>
        <end position="184"/>
    </location>
</feature>
<feature type="compositionally biased region" description="Basic and acidic residues" evidence="5">
    <location>
        <begin position="626"/>
        <end position="644"/>
    </location>
</feature>
<accession>A0A8T9B909</accession>
<sequence>MASGAAAQVNKPDDVPRMSKQPKSRPPVGTREHILQTPLPYYSGPYSVGMLDIEVPAREPRHFSEIKREHMHLLKLETVLFSVFYPSEFVLTPTSGSGQGESPEGQKKWSRPTWLPRPRIDVAKGYGKFAGLPPWISVPWFGATTAFTKLPAFRNAKLAEHWPPNQNSHEAGYETKNTAGTPPPGEPEKPIFPLIIFSHGLGGTRTTYSSVCGEFASYGFIVIALEHRDGSGPRTFVNLPRRKNSRQEHGERKVDLSSEAGKKGYARMDYVFPQHNPMDTMPGNERGVDSELRGAQIQLRLAEIEEAYHVMSLIHSGRGAEVAAASLRRQQDGAIGGSSRGLKGVDWDAWKGRFYLQQVTMVGHSFGAATTVEVLRHKERFEYIGQGIIYDIWGAAIQAREDCEHRIASPLLGINSEAFMYWPDNFQSIMSLCREVKDNNALCWLMTVRGSVHISQSDFSILYPRISSLVLKMTVNPHRAIDLNVNASLEFLKLVMPTRMAEMNRGTNEHLLEVEALDELPEDHKPNDKWTAVRLRIPHELRIRLTPQWMRRCSRNKRRKEEQGRLPKDPMGKVLDGLEDLEVGEEVWMHVAPTKAELDEHGIDAGDTALEGDSAGDGMVEVSGQEGREKGVSRGIEQKYMERG</sequence>
<dbReference type="Pfam" id="PF03403">
    <property type="entry name" value="PAF-AH_p_II"/>
    <property type="match status" value="1"/>
</dbReference>
<feature type="compositionally biased region" description="Polar residues" evidence="5">
    <location>
        <begin position="164"/>
        <end position="180"/>
    </location>
</feature>
<evidence type="ECO:0000256" key="3">
    <source>
        <dbReference type="ARBA" id="ARBA00022963"/>
    </source>
</evidence>
<evidence type="ECO:0000256" key="2">
    <source>
        <dbReference type="ARBA" id="ARBA00022801"/>
    </source>
</evidence>
<feature type="region of interest" description="Disordered" evidence="5">
    <location>
        <begin position="602"/>
        <end position="644"/>
    </location>
</feature>
<name>A0A8T9B909_9HELO</name>
<keyword evidence="4" id="KW-0443">Lipid metabolism</keyword>
<reference evidence="6 7" key="1">
    <citation type="submission" date="2018-05" db="EMBL/GenBank/DDBJ databases">
        <title>Whole genome sequencing for identification of molecular markers to develop diagnostic detection tools for the regulated plant pathogen Lachnellula willkommii.</title>
        <authorList>
            <person name="Giroux E."/>
            <person name="Bilodeau G."/>
        </authorList>
    </citation>
    <scope>NUCLEOTIDE SEQUENCE [LARGE SCALE GENOMIC DNA]</scope>
    <source>
        <strain evidence="6 7">CBS 203.66</strain>
    </source>
</reference>
<organism evidence="6 7">
    <name type="scientific">Lachnellula arida</name>
    <dbReference type="NCBI Taxonomy" id="1316785"/>
    <lineage>
        <taxon>Eukaryota</taxon>
        <taxon>Fungi</taxon>
        <taxon>Dikarya</taxon>
        <taxon>Ascomycota</taxon>
        <taxon>Pezizomycotina</taxon>
        <taxon>Leotiomycetes</taxon>
        <taxon>Helotiales</taxon>
        <taxon>Lachnaceae</taxon>
        <taxon>Lachnellula</taxon>
    </lineage>
</organism>
<dbReference type="OrthoDB" id="2363873at2759"/>
<proteinExistence type="predicted"/>
<dbReference type="EC" id="3.1.1.47" evidence="1"/>
<feature type="compositionally biased region" description="Basic and acidic residues" evidence="5">
    <location>
        <begin position="559"/>
        <end position="571"/>
    </location>
</feature>
<feature type="region of interest" description="Disordered" evidence="5">
    <location>
        <begin position="235"/>
        <end position="256"/>
    </location>
</feature>
<evidence type="ECO:0000256" key="1">
    <source>
        <dbReference type="ARBA" id="ARBA00013201"/>
    </source>
</evidence>
<dbReference type="AlphaFoldDB" id="A0A8T9B909"/>
<evidence type="ECO:0000313" key="7">
    <source>
        <dbReference type="Proteomes" id="UP000469559"/>
    </source>
</evidence>
<keyword evidence="2" id="KW-0378">Hydrolase</keyword>
<dbReference type="PANTHER" id="PTHR10272">
    <property type="entry name" value="PLATELET-ACTIVATING FACTOR ACETYLHYDROLASE"/>
    <property type="match status" value="1"/>
</dbReference>
<evidence type="ECO:0000256" key="5">
    <source>
        <dbReference type="SAM" id="MobiDB-lite"/>
    </source>
</evidence>
<feature type="compositionally biased region" description="Basic and acidic residues" evidence="5">
    <location>
        <begin position="245"/>
        <end position="256"/>
    </location>
</feature>
<gene>
    <name evidence="6" type="primary">PLA2G7</name>
    <name evidence="6" type="ORF">LARI1_G005125</name>
</gene>
<evidence type="ECO:0000256" key="4">
    <source>
        <dbReference type="ARBA" id="ARBA00023098"/>
    </source>
</evidence>
<dbReference type="GO" id="GO:0016042">
    <property type="term" value="P:lipid catabolic process"/>
    <property type="evidence" value="ECO:0007669"/>
    <property type="project" value="UniProtKB-KW"/>
</dbReference>
<dbReference type="Gene3D" id="3.40.50.1820">
    <property type="entry name" value="alpha/beta hydrolase"/>
    <property type="match status" value="1"/>
</dbReference>